<evidence type="ECO:0000313" key="5">
    <source>
        <dbReference type="Proteomes" id="UP000199758"/>
    </source>
</evidence>
<feature type="chain" id="PRO_5011979707" evidence="2">
    <location>
        <begin position="23"/>
        <end position="176"/>
    </location>
</feature>
<dbReference type="PROSITE" id="PS00194">
    <property type="entry name" value="THIOREDOXIN_1"/>
    <property type="match status" value="1"/>
</dbReference>
<accession>A0A1M5RUX4</accession>
<dbReference type="PANTHER" id="PTHR42852:SF13">
    <property type="entry name" value="PROTEIN DIPZ"/>
    <property type="match status" value="1"/>
</dbReference>
<evidence type="ECO:0000256" key="2">
    <source>
        <dbReference type="SAM" id="SignalP"/>
    </source>
</evidence>
<dbReference type="GO" id="GO:0016209">
    <property type="term" value="F:antioxidant activity"/>
    <property type="evidence" value="ECO:0007669"/>
    <property type="project" value="InterPro"/>
</dbReference>
<gene>
    <name evidence="4" type="ORF">SAMN04488068_3222</name>
</gene>
<feature type="signal peptide" evidence="2">
    <location>
        <begin position="1"/>
        <end position="22"/>
    </location>
</feature>
<evidence type="ECO:0000259" key="3">
    <source>
        <dbReference type="PROSITE" id="PS51352"/>
    </source>
</evidence>
<proteinExistence type="predicted"/>
<reference evidence="4 5" key="1">
    <citation type="submission" date="2016-11" db="EMBL/GenBank/DDBJ databases">
        <authorList>
            <person name="Jaros S."/>
            <person name="Januszkiewicz K."/>
            <person name="Wedrychowicz H."/>
        </authorList>
    </citation>
    <scope>NUCLEOTIDE SEQUENCE [LARGE SCALE GENOMIC DNA]</scope>
    <source>
        <strain evidence="4 5">CGMCC 1.7049</strain>
    </source>
</reference>
<feature type="domain" description="Thioredoxin" evidence="3">
    <location>
        <begin position="28"/>
        <end position="173"/>
    </location>
</feature>
<dbReference type="EMBL" id="FQWZ01000008">
    <property type="protein sequence ID" value="SHH30132.1"/>
    <property type="molecule type" value="Genomic_DNA"/>
</dbReference>
<evidence type="ECO:0000313" key="4">
    <source>
        <dbReference type="EMBL" id="SHH30132.1"/>
    </source>
</evidence>
<dbReference type="PROSITE" id="PS51352">
    <property type="entry name" value="THIOREDOXIN_2"/>
    <property type="match status" value="1"/>
</dbReference>
<dbReference type="GO" id="GO:0015036">
    <property type="term" value="F:disulfide oxidoreductase activity"/>
    <property type="evidence" value="ECO:0007669"/>
    <property type="project" value="UniProtKB-ARBA"/>
</dbReference>
<dbReference type="InterPro" id="IPR017937">
    <property type="entry name" value="Thioredoxin_CS"/>
</dbReference>
<dbReference type="Pfam" id="PF00578">
    <property type="entry name" value="AhpC-TSA"/>
    <property type="match status" value="1"/>
</dbReference>
<dbReference type="InterPro" id="IPR000866">
    <property type="entry name" value="AhpC/TSA"/>
</dbReference>
<keyword evidence="2" id="KW-0732">Signal</keyword>
<dbReference type="InterPro" id="IPR036249">
    <property type="entry name" value="Thioredoxin-like_sf"/>
</dbReference>
<evidence type="ECO:0000256" key="1">
    <source>
        <dbReference type="ARBA" id="ARBA00023284"/>
    </source>
</evidence>
<name>A0A1M5RUX4_9GAMM</name>
<dbReference type="PANTHER" id="PTHR42852">
    <property type="entry name" value="THIOL:DISULFIDE INTERCHANGE PROTEIN DSBE"/>
    <property type="match status" value="1"/>
</dbReference>
<dbReference type="AlphaFoldDB" id="A0A1M5RUX4"/>
<dbReference type="CDD" id="cd02966">
    <property type="entry name" value="TlpA_like_family"/>
    <property type="match status" value="1"/>
</dbReference>
<dbReference type="InterPro" id="IPR013766">
    <property type="entry name" value="Thioredoxin_domain"/>
</dbReference>
<dbReference type="STRING" id="490188.SAMN04488068_3222"/>
<dbReference type="Gene3D" id="3.40.30.10">
    <property type="entry name" value="Glutaredoxin"/>
    <property type="match status" value="1"/>
</dbReference>
<dbReference type="Proteomes" id="UP000199758">
    <property type="component" value="Unassembled WGS sequence"/>
</dbReference>
<keyword evidence="5" id="KW-1185">Reference proteome</keyword>
<organism evidence="4 5">
    <name type="scientific">Hydrocarboniphaga daqingensis</name>
    <dbReference type="NCBI Taxonomy" id="490188"/>
    <lineage>
        <taxon>Bacteria</taxon>
        <taxon>Pseudomonadati</taxon>
        <taxon>Pseudomonadota</taxon>
        <taxon>Gammaproteobacteria</taxon>
        <taxon>Nevskiales</taxon>
        <taxon>Nevskiaceae</taxon>
        <taxon>Hydrocarboniphaga</taxon>
    </lineage>
</organism>
<sequence length="176" mass="19178">MMRARTRLAFVLAACIVGSAEAAAPFVVGIGDKAPEAAGIVLQGPPGTKLSSLRGKIVLVDFWASYCGPCLQSMPELNAMRAELFREGYAGQFEILSVATDSEVEKARRFLQRVQVDFPVVADQIGIAIQTYKLWRLPATYLVDRRGHVSMIYAGYGPGYTADVKQRVLALLKQPS</sequence>
<dbReference type="SUPFAM" id="SSF52833">
    <property type="entry name" value="Thioredoxin-like"/>
    <property type="match status" value="1"/>
</dbReference>
<keyword evidence="1" id="KW-0676">Redox-active center</keyword>
<dbReference type="InterPro" id="IPR050553">
    <property type="entry name" value="Thioredoxin_ResA/DsbE_sf"/>
</dbReference>
<protein>
    <submittedName>
        <fullName evidence="4">Peroxiredoxin</fullName>
    </submittedName>
</protein>